<sequence>MGISMSEYLERVDNRVTELLDAIFEIEQNAIEVNSGATKLYEEMREKHAKLNSFSEQAHLDQAQVYKGQIKDSQIKNNKHFGEKVEKCGQLIIIAYDGLKEVHGVTDGKRETLKNKIELKYGSGHIELVGTQGLDVIDLVWEGRNQSVHYKEGLNNHVKTVFKKLKKDYPGLFDNFEKENMSYEVVKLLDWLLGVEEVIPNEEINTESDGYKLLDAIDLKDPLPEGEKTGYHKFRDFMSKYS</sequence>
<dbReference type="AlphaFoldDB" id="A0A3S0JPG2"/>
<comment type="caution">
    <text evidence="1">The sequence shown here is derived from an EMBL/GenBank/DDBJ whole genome shotgun (WGS) entry which is preliminary data.</text>
</comment>
<accession>A0A3S0JPG2</accession>
<organism evidence="1 2">
    <name type="scientific">Bacillus yapensis</name>
    <dbReference type="NCBI Taxonomy" id="2492960"/>
    <lineage>
        <taxon>Bacteria</taxon>
        <taxon>Bacillati</taxon>
        <taxon>Bacillota</taxon>
        <taxon>Bacilli</taxon>
        <taxon>Bacillales</taxon>
        <taxon>Bacillaceae</taxon>
        <taxon>Bacillus</taxon>
    </lineage>
</organism>
<dbReference type="OrthoDB" id="9156487at2"/>
<protein>
    <submittedName>
        <fullName evidence="1">Uncharacterized protein</fullName>
    </submittedName>
</protein>
<evidence type="ECO:0000313" key="1">
    <source>
        <dbReference type="EMBL" id="RTR26265.1"/>
    </source>
</evidence>
<dbReference type="RefSeq" id="WP_126410832.1">
    <property type="nucleotide sequence ID" value="NZ_RXNT01000025.1"/>
</dbReference>
<proteinExistence type="predicted"/>
<evidence type="ECO:0000313" key="2">
    <source>
        <dbReference type="Proteomes" id="UP000271374"/>
    </source>
</evidence>
<dbReference type="Proteomes" id="UP000271374">
    <property type="component" value="Unassembled WGS sequence"/>
</dbReference>
<reference evidence="1 2" key="1">
    <citation type="submission" date="2018-12" db="EMBL/GenBank/DDBJ databases">
        <title>Bacillus yapensis draft genome sequence.</title>
        <authorList>
            <person name="Yu L."/>
            <person name="Xu X."/>
            <person name="Tang X."/>
        </authorList>
    </citation>
    <scope>NUCLEOTIDE SEQUENCE [LARGE SCALE GENOMIC DNA]</scope>
    <source>
        <strain evidence="1 2">XXST-01</strain>
    </source>
</reference>
<dbReference type="EMBL" id="RXNT01000025">
    <property type="protein sequence ID" value="RTR26265.1"/>
    <property type="molecule type" value="Genomic_DNA"/>
</dbReference>
<name>A0A3S0JPG2_9BACI</name>
<gene>
    <name evidence="1" type="ORF">EKG37_21585</name>
</gene>
<keyword evidence="2" id="KW-1185">Reference proteome</keyword>